<keyword evidence="2" id="KW-1185">Reference proteome</keyword>
<name>A0ABX6F0C6_KLUMA</name>
<reference evidence="1 2" key="1">
    <citation type="submission" date="2016-03" db="EMBL/GenBank/DDBJ databases">
        <title>How can Kluyveromyces marxianus grow so fast - potential evolutionary course in Saccharomyces Complex revealed by comparative genomics.</title>
        <authorList>
            <person name="Mo W."/>
            <person name="Lu W."/>
            <person name="Yang X."/>
            <person name="Qi J."/>
            <person name="Lv H."/>
        </authorList>
    </citation>
    <scope>NUCLEOTIDE SEQUENCE [LARGE SCALE GENOMIC DNA]</scope>
    <source>
        <strain evidence="1 2">FIM1</strain>
    </source>
</reference>
<dbReference type="PANTHER" id="PTHR48208">
    <property type="entry name" value="CENTROMERE PROTEIN I"/>
    <property type="match status" value="1"/>
</dbReference>
<accession>A0ABX6F0C6</accession>
<dbReference type="PANTHER" id="PTHR48208:SF2">
    <property type="entry name" value="CENTROMERE PROTEIN I"/>
    <property type="match status" value="1"/>
</dbReference>
<sequence>MNGETAEDCVDFLINYAHSASEAELKGCINVLRNTAIADGLNNTVILQLIDFLTTTGALGEDTKVFLLSHCLVPNELIKADCITHILNKLSTPTVFVPYKTVPPPRLQVALVKWVCHIYPWVEETHFFKTSFSIWFELWKLDYLQKWITYIIIWSLDETHITKWRCKVLLNVGNNVGYANSRTHATYILGAFASLDSPLQDTIHDYISILHGNEKRLHKLSEFEHDTELVSNIKTVFDRLGVIDSSLFEDIWAEFGNQCSFESRTDANILTIEQLVDNWDRFSIPYDFSSVMTSKSNITWIKLASYGQNDPRVKGLEEFLKRSRNCRKLMKSTPLLLIMFPELFHIRNLSSLNEQQQLLRNSDEIFEFQVSLCCTLFQTYNFENVGTQSSIHITICTTKLLGNLVQNQSEGLLVICSILLKCWTKLLHYEKYIILHAFADLSLEQVLAINESLLTSDLCDFFAEAKDILTSKTLNENQLTDFNKCISFLVGYLWNYNIIDSNYKLLPNEYWESLRSNQYLSHTSFPSKCLYSLPNFGIMSFVCHSLLFDKETTSKLTHYSNEFSEGGFKLWIKTLNKNKKWFTNVSRYSSFRKQLLLLLKEDHKYTGIANFLFTYVKSLQE</sequence>
<organism evidence="1 2">
    <name type="scientific">Kluyveromyces marxianus</name>
    <name type="common">Yeast</name>
    <name type="synonym">Candida kefyr</name>
    <dbReference type="NCBI Taxonomy" id="4911"/>
    <lineage>
        <taxon>Eukaryota</taxon>
        <taxon>Fungi</taxon>
        <taxon>Dikarya</taxon>
        <taxon>Ascomycota</taxon>
        <taxon>Saccharomycotina</taxon>
        <taxon>Saccharomycetes</taxon>
        <taxon>Saccharomycetales</taxon>
        <taxon>Saccharomycetaceae</taxon>
        <taxon>Kluyveromyces</taxon>
    </lineage>
</organism>
<dbReference type="Proteomes" id="UP000422736">
    <property type="component" value="Chromosome 7"/>
</dbReference>
<proteinExistence type="predicted"/>
<dbReference type="EMBL" id="CP015061">
    <property type="protein sequence ID" value="QGN18064.1"/>
    <property type="molecule type" value="Genomic_DNA"/>
</dbReference>
<dbReference type="CDD" id="cd22647">
    <property type="entry name" value="CTF3_NTD_HEAT"/>
    <property type="match status" value="1"/>
</dbReference>
<evidence type="ECO:0000313" key="1">
    <source>
        <dbReference type="EMBL" id="QGN18064.1"/>
    </source>
</evidence>
<gene>
    <name evidence="1" type="primary">CTF3</name>
    <name evidence="1" type="ORF">FIM1_4382</name>
</gene>
<protein>
    <submittedName>
        <fullName evidence="1">Central kinetochore subunit CTF3</fullName>
    </submittedName>
</protein>
<evidence type="ECO:0000313" key="2">
    <source>
        <dbReference type="Proteomes" id="UP000422736"/>
    </source>
</evidence>